<dbReference type="InterPro" id="IPR035911">
    <property type="entry name" value="MurE/MurF_N"/>
</dbReference>
<dbReference type="GO" id="GO:0005524">
    <property type="term" value="F:ATP binding"/>
    <property type="evidence" value="ECO:0007669"/>
    <property type="project" value="InterPro"/>
</dbReference>
<reference evidence="7" key="1">
    <citation type="submission" date="2018-02" db="EMBL/GenBank/DDBJ databases">
        <authorList>
            <person name="Holder M.E."/>
            <person name="Ajami N.J."/>
            <person name="Petrosino J.F."/>
        </authorList>
    </citation>
    <scope>NUCLEOTIDE SEQUENCE [LARGE SCALE GENOMIC DNA]</scope>
    <source>
        <strain evidence="7">CCUG 47132</strain>
    </source>
</reference>
<gene>
    <name evidence="6" type="ORF">C5Q96_03895</name>
</gene>
<dbReference type="Gene3D" id="3.40.1190.10">
    <property type="entry name" value="Mur-like, catalytic domain"/>
    <property type="match status" value="1"/>
</dbReference>
<evidence type="ECO:0000256" key="2">
    <source>
        <dbReference type="ARBA" id="ARBA00005898"/>
    </source>
</evidence>
<dbReference type="AlphaFoldDB" id="A0A2S0L433"/>
<dbReference type="GO" id="GO:0008360">
    <property type="term" value="P:regulation of cell shape"/>
    <property type="evidence" value="ECO:0007669"/>
    <property type="project" value="UniProtKB-KW"/>
</dbReference>
<dbReference type="KEGG" id="mdv:C5Q96_03895"/>
<feature type="domain" description="Mur ligase central" evidence="5">
    <location>
        <begin position="117"/>
        <end position="324"/>
    </location>
</feature>
<evidence type="ECO:0000313" key="7">
    <source>
        <dbReference type="Proteomes" id="UP000237883"/>
    </source>
</evidence>
<dbReference type="InterPro" id="IPR036565">
    <property type="entry name" value="Mur-like_cat_sf"/>
</dbReference>
<keyword evidence="3" id="KW-0131">Cell cycle</keyword>
<dbReference type="PANTHER" id="PTHR23135:SF4">
    <property type="entry name" value="UDP-N-ACETYLMURAMOYL-L-ALANYL-D-GLUTAMATE--2,6-DIAMINOPIMELATE LIGASE MURE HOMOLOG, CHLOROPLASTIC"/>
    <property type="match status" value="1"/>
</dbReference>
<dbReference type="InterPro" id="IPR013221">
    <property type="entry name" value="Mur_ligase_cen"/>
</dbReference>
<dbReference type="GO" id="GO:0005737">
    <property type="term" value="C:cytoplasm"/>
    <property type="evidence" value="ECO:0007669"/>
    <property type="project" value="UniProtKB-SubCell"/>
</dbReference>
<name>A0A2S0L433_9FIRM</name>
<keyword evidence="3" id="KW-0961">Cell wall biogenesis/degradation</keyword>
<feature type="domain" description="Mur ligase C-terminal" evidence="4">
    <location>
        <begin position="351"/>
        <end position="476"/>
    </location>
</feature>
<comment type="pathway">
    <text evidence="1 3">Cell wall biogenesis; peptidoglycan biosynthesis.</text>
</comment>
<sequence>MDFGGIMNTKEIISRLKYKLLKGSLDQAVTGICFDSRKVKSGDVFVCIRGASFDSHDALLEIDSGDPALIIVDESCELDLSAVTSTVISTSDTRHAKAVVSAAFYGYPAEKLKMVGVTGSKGKTTVTTMIMASLREAGYRAASIGSNGVNLGDEVLEVANTTPDSDQMQKFLSIMVSKGIEYAVLECSSQGLMQHRTNMINFDVGVFLNIQHGDHVGTDEHPTFENYAYCKSLLLQQCNTGIINLDDENIDFIVKNATCNLITVGHDGIHKKTDKLGSRPDYVISESHTKECSGFIGEEFKLSGRFNDTVFVNMPGEFVPLNGAATIATIEALGIPADAARKALSHIHINGRVDMIYRTEDLSVCIDSAHTRESTRAVLEALRAYNPKRLVCVFGAGGNRDIERRIGMGESSGKYADFSIITTEHNRFEPFETILEGVKSGLEPTGGKYMVIENRPEAIHYAITQSEPGDLVAIIGLGDDKYQHINGVNIPQDDDKCARKAIKEWEENKTK</sequence>
<dbReference type="Gene3D" id="3.90.190.20">
    <property type="entry name" value="Mur ligase, C-terminal domain"/>
    <property type="match status" value="1"/>
</dbReference>
<dbReference type="GO" id="GO:0051301">
    <property type="term" value="P:cell division"/>
    <property type="evidence" value="ECO:0007669"/>
    <property type="project" value="UniProtKB-KW"/>
</dbReference>
<dbReference type="GO" id="GO:0016881">
    <property type="term" value="F:acid-amino acid ligase activity"/>
    <property type="evidence" value="ECO:0007669"/>
    <property type="project" value="InterPro"/>
</dbReference>
<dbReference type="Pfam" id="PF08245">
    <property type="entry name" value="Mur_ligase_M"/>
    <property type="match status" value="1"/>
</dbReference>
<keyword evidence="7" id="KW-1185">Reference proteome</keyword>
<dbReference type="InterPro" id="IPR004101">
    <property type="entry name" value="Mur_ligase_C"/>
</dbReference>
<proteinExistence type="inferred from homology"/>
<keyword evidence="6" id="KW-0436">Ligase</keyword>
<dbReference type="Gene3D" id="3.40.1390.10">
    <property type="entry name" value="MurE/MurF, N-terminal domain"/>
    <property type="match status" value="1"/>
</dbReference>
<evidence type="ECO:0000259" key="4">
    <source>
        <dbReference type="Pfam" id="PF02875"/>
    </source>
</evidence>
<dbReference type="UniPathway" id="UPA00219"/>
<dbReference type="Pfam" id="PF02875">
    <property type="entry name" value="Mur_ligase_C"/>
    <property type="match status" value="1"/>
</dbReference>
<dbReference type="GO" id="GO:0009252">
    <property type="term" value="P:peptidoglycan biosynthetic process"/>
    <property type="evidence" value="ECO:0007669"/>
    <property type="project" value="UniProtKB-UniPathway"/>
</dbReference>
<dbReference type="PANTHER" id="PTHR23135">
    <property type="entry name" value="MUR LIGASE FAMILY MEMBER"/>
    <property type="match status" value="1"/>
</dbReference>
<evidence type="ECO:0000256" key="1">
    <source>
        <dbReference type="ARBA" id="ARBA00004752"/>
    </source>
</evidence>
<evidence type="ECO:0000313" key="6">
    <source>
        <dbReference type="EMBL" id="AVM48027.1"/>
    </source>
</evidence>
<dbReference type="SUPFAM" id="SSF63418">
    <property type="entry name" value="MurE/MurF N-terminal domain"/>
    <property type="match status" value="1"/>
</dbReference>
<keyword evidence="3" id="KW-0132">Cell division</keyword>
<keyword evidence="3" id="KW-0133">Cell shape</keyword>
<dbReference type="InterPro" id="IPR036615">
    <property type="entry name" value="Mur_ligase_C_dom_sf"/>
</dbReference>
<comment type="similarity">
    <text evidence="2">Belongs to the MurCDEF family. MurE subfamily.</text>
</comment>
<dbReference type="SUPFAM" id="SSF53623">
    <property type="entry name" value="MurD-like peptide ligases, catalytic domain"/>
    <property type="match status" value="1"/>
</dbReference>
<evidence type="ECO:0000259" key="5">
    <source>
        <dbReference type="Pfam" id="PF08245"/>
    </source>
</evidence>
<keyword evidence="3" id="KW-0573">Peptidoglycan synthesis</keyword>
<organism evidence="6 7">
    <name type="scientific">Mogibacterium diversum</name>
    <dbReference type="NCBI Taxonomy" id="114527"/>
    <lineage>
        <taxon>Bacteria</taxon>
        <taxon>Bacillati</taxon>
        <taxon>Bacillota</taxon>
        <taxon>Clostridia</taxon>
        <taxon>Peptostreptococcales</taxon>
        <taxon>Anaerovoracaceae</taxon>
        <taxon>Mogibacterium</taxon>
    </lineage>
</organism>
<evidence type="ECO:0000256" key="3">
    <source>
        <dbReference type="RuleBase" id="RU004135"/>
    </source>
</evidence>
<protein>
    <submittedName>
        <fullName evidence="6">UDP-N-acetylmuramoyl-L-alanyl-D-glutamate--2, 6-diaminopimelate ligase</fullName>
    </submittedName>
</protein>
<dbReference type="GO" id="GO:0071555">
    <property type="term" value="P:cell wall organization"/>
    <property type="evidence" value="ECO:0007669"/>
    <property type="project" value="UniProtKB-KW"/>
</dbReference>
<dbReference type="NCBIfam" id="TIGR01085">
    <property type="entry name" value="murE"/>
    <property type="match status" value="1"/>
</dbReference>
<dbReference type="Proteomes" id="UP000237883">
    <property type="component" value="Chromosome"/>
</dbReference>
<comment type="subcellular location">
    <subcellularLocation>
        <location evidence="3">Cytoplasm</location>
    </subcellularLocation>
</comment>
<accession>A0A2S0L433</accession>
<dbReference type="InterPro" id="IPR005761">
    <property type="entry name" value="UDP-N-AcMur-Glu-dNH2Pim_ligase"/>
</dbReference>
<dbReference type="EMBL" id="CP027228">
    <property type="protein sequence ID" value="AVM48027.1"/>
    <property type="molecule type" value="Genomic_DNA"/>
</dbReference>
<dbReference type="SUPFAM" id="SSF53244">
    <property type="entry name" value="MurD-like peptide ligases, peptide-binding domain"/>
    <property type="match status" value="1"/>
</dbReference>